<dbReference type="RefSeq" id="WP_272088096.1">
    <property type="nucleotide sequence ID" value="NZ_JAQNDL010000002.1"/>
</dbReference>
<evidence type="ECO:0000256" key="2">
    <source>
        <dbReference type="SAM" id="SignalP"/>
    </source>
</evidence>
<gene>
    <name evidence="3" type="ORF">POL25_21985</name>
</gene>
<dbReference type="InterPro" id="IPR011044">
    <property type="entry name" value="Quino_amine_DH_bsu"/>
</dbReference>
<protein>
    <submittedName>
        <fullName evidence="3">Uncharacterized protein</fullName>
    </submittedName>
</protein>
<sequence>MRSVRLLGLLVTVSLLPACPFPLFGGDDDGDFDDDDDGDGDGNDANGFVSATDGGTGGPGGSGWDSGDQPTTTGIEMTGADNEPEVGCPCAEGTELVYVLSDVGSLWSFDPKSGEFAFIADIHCGGMVDTYSMGVSRKGRAWIQYWNGDLYTVDLNDASDPVKCLDPGFTPDNPMFPQFGMAFVANSLNDPCDKLYAHSGISPDLQGPDVGALGVIDPQSLVLSTIAGIDYAWGELTGTGTGRLFAFQGLAPSILTEYDKDTGAVIDVLPLPGLKSESAFAFAWWGGDFYLFTSTGAFVTNSEVWHLDFDNSDDSDQALTLLTQAPVRIVGAGVSTCAPPLPM</sequence>
<dbReference type="Proteomes" id="UP001221686">
    <property type="component" value="Unassembled WGS sequence"/>
</dbReference>
<dbReference type="EMBL" id="JAQNDL010000002">
    <property type="protein sequence ID" value="MDC0719592.1"/>
    <property type="molecule type" value="Genomic_DNA"/>
</dbReference>
<evidence type="ECO:0000256" key="1">
    <source>
        <dbReference type="SAM" id="MobiDB-lite"/>
    </source>
</evidence>
<evidence type="ECO:0000313" key="3">
    <source>
        <dbReference type="EMBL" id="MDC0719592.1"/>
    </source>
</evidence>
<feature type="region of interest" description="Disordered" evidence="1">
    <location>
        <begin position="27"/>
        <end position="83"/>
    </location>
</feature>
<keyword evidence="2" id="KW-0732">Signal</keyword>
<feature type="compositionally biased region" description="Gly residues" evidence="1">
    <location>
        <begin position="54"/>
        <end position="64"/>
    </location>
</feature>
<comment type="caution">
    <text evidence="3">The sequence shown here is derived from an EMBL/GenBank/DDBJ whole genome shotgun (WGS) entry which is preliminary data.</text>
</comment>
<keyword evidence="4" id="KW-1185">Reference proteome</keyword>
<proteinExistence type="predicted"/>
<name>A0ABT5E135_9BACT</name>
<feature type="compositionally biased region" description="Acidic residues" evidence="1">
    <location>
        <begin position="27"/>
        <end position="42"/>
    </location>
</feature>
<feature type="signal peptide" evidence="2">
    <location>
        <begin position="1"/>
        <end position="25"/>
    </location>
</feature>
<organism evidence="3 4">
    <name type="scientific">Nannocystis bainbridge</name>
    <dbReference type="NCBI Taxonomy" id="2995303"/>
    <lineage>
        <taxon>Bacteria</taxon>
        <taxon>Pseudomonadati</taxon>
        <taxon>Myxococcota</taxon>
        <taxon>Polyangia</taxon>
        <taxon>Nannocystales</taxon>
        <taxon>Nannocystaceae</taxon>
        <taxon>Nannocystis</taxon>
    </lineage>
</organism>
<dbReference type="SUPFAM" id="SSF50969">
    <property type="entry name" value="YVTN repeat-like/Quinoprotein amine dehydrogenase"/>
    <property type="match status" value="1"/>
</dbReference>
<accession>A0ABT5E135</accession>
<evidence type="ECO:0000313" key="4">
    <source>
        <dbReference type="Proteomes" id="UP001221686"/>
    </source>
</evidence>
<reference evidence="3 4" key="1">
    <citation type="submission" date="2022-11" db="EMBL/GenBank/DDBJ databases">
        <title>Minimal conservation of predation-associated metabolite biosynthetic gene clusters underscores biosynthetic potential of Myxococcota including descriptions for ten novel species: Archangium lansinium sp. nov., Myxococcus landrumus sp. nov., Nannocystis bai.</title>
        <authorList>
            <person name="Ahearne A."/>
            <person name="Stevens C."/>
            <person name="Dowd S."/>
        </authorList>
    </citation>
    <scope>NUCLEOTIDE SEQUENCE [LARGE SCALE GENOMIC DNA]</scope>
    <source>
        <strain evidence="3 4">BB15-2</strain>
    </source>
</reference>
<feature type="chain" id="PRO_5046394374" evidence="2">
    <location>
        <begin position="26"/>
        <end position="343"/>
    </location>
</feature>